<protein>
    <submittedName>
        <fullName evidence="2">Uncharacterized protein</fullName>
    </submittedName>
</protein>
<sequence>MRVDNVDALKFEATIRGIIDDRSFSDNRRKLANRLISHRIKTVGRKNIDVPGHIQSGHVLPVQETLDFVGPAPTPVDVAQGDVVPFSGLQFVFDAQLVTFARFGFKARHDQTIADEMATVA</sequence>
<evidence type="ECO:0000313" key="1">
    <source>
        <dbReference type="Proteomes" id="UP000887565"/>
    </source>
</evidence>
<keyword evidence="1" id="KW-1185">Reference proteome</keyword>
<evidence type="ECO:0000313" key="2">
    <source>
        <dbReference type="WBParaSite" id="nRc.2.0.1.t35828-RA"/>
    </source>
</evidence>
<organism evidence="1 2">
    <name type="scientific">Romanomermis culicivorax</name>
    <name type="common">Nematode worm</name>
    <dbReference type="NCBI Taxonomy" id="13658"/>
    <lineage>
        <taxon>Eukaryota</taxon>
        <taxon>Metazoa</taxon>
        <taxon>Ecdysozoa</taxon>
        <taxon>Nematoda</taxon>
        <taxon>Enoplea</taxon>
        <taxon>Dorylaimia</taxon>
        <taxon>Mermithida</taxon>
        <taxon>Mermithoidea</taxon>
        <taxon>Mermithidae</taxon>
        <taxon>Romanomermis</taxon>
    </lineage>
</organism>
<dbReference type="WBParaSite" id="nRc.2.0.1.t35828-RA">
    <property type="protein sequence ID" value="nRc.2.0.1.t35828-RA"/>
    <property type="gene ID" value="nRc.2.0.1.g35828"/>
</dbReference>
<dbReference type="Proteomes" id="UP000887565">
    <property type="component" value="Unplaced"/>
</dbReference>
<proteinExistence type="predicted"/>
<reference evidence="2" key="1">
    <citation type="submission" date="2022-11" db="UniProtKB">
        <authorList>
            <consortium name="WormBaseParasite"/>
        </authorList>
    </citation>
    <scope>IDENTIFICATION</scope>
</reference>
<name>A0A915KAM3_ROMCU</name>
<accession>A0A915KAM3</accession>
<dbReference type="AlphaFoldDB" id="A0A915KAM3"/>